<accession>A0AAD6CVC1</accession>
<evidence type="ECO:0000256" key="1">
    <source>
        <dbReference type="SAM" id="MobiDB-lite"/>
    </source>
</evidence>
<protein>
    <submittedName>
        <fullName evidence="2">Uncharacterized protein</fullName>
    </submittedName>
</protein>
<organism evidence="2 3">
    <name type="scientific">Penicillium frequentans</name>
    <dbReference type="NCBI Taxonomy" id="3151616"/>
    <lineage>
        <taxon>Eukaryota</taxon>
        <taxon>Fungi</taxon>
        <taxon>Dikarya</taxon>
        <taxon>Ascomycota</taxon>
        <taxon>Pezizomycotina</taxon>
        <taxon>Eurotiomycetes</taxon>
        <taxon>Eurotiomycetidae</taxon>
        <taxon>Eurotiales</taxon>
        <taxon>Aspergillaceae</taxon>
        <taxon>Penicillium</taxon>
    </lineage>
</organism>
<sequence>MADCNNQLQLVSEDSLFDLTPTDYDYVLRLLDVSSLSLASSSGSERTPDCRASFKSEDQPAIGEFVSTPPTKGCHLPRTSSTRPAFRDLGFGQDVSLSRHQEASLGQHQEFPALGYQQVLPVGHQELSPTGNNSSLPPDSLSESSTLLFELFDLLEGPPSPYSSPPLPSPGTPPTSSVYYSTTEETENCAAEYPISGAKNYPATPPKARPVSGNFATSYQQLVNSCSFDLGQENIIPSLEYPSGNLGNSRLILENKTPSQNRISDVDESVTSPPIPTTLVSNSTRHSPRPHPYLPHAETPTPRRRFANKIRNHLSSIFGERRVTL</sequence>
<dbReference type="AlphaFoldDB" id="A0AAD6CVC1"/>
<name>A0AAD6CVC1_9EURO</name>
<feature type="region of interest" description="Disordered" evidence="1">
    <location>
        <begin position="259"/>
        <end position="300"/>
    </location>
</feature>
<comment type="caution">
    <text evidence="2">The sequence shown here is derived from an EMBL/GenBank/DDBJ whole genome shotgun (WGS) entry which is preliminary data.</text>
</comment>
<feature type="compositionally biased region" description="Pro residues" evidence="1">
    <location>
        <begin position="159"/>
        <end position="173"/>
    </location>
</feature>
<proteinExistence type="predicted"/>
<gene>
    <name evidence="2" type="ORF">N7494_005951</name>
</gene>
<evidence type="ECO:0000313" key="2">
    <source>
        <dbReference type="EMBL" id="KAJ5540875.1"/>
    </source>
</evidence>
<dbReference type="EMBL" id="JAQIZZ010000005">
    <property type="protein sequence ID" value="KAJ5540875.1"/>
    <property type="molecule type" value="Genomic_DNA"/>
</dbReference>
<keyword evidence="3" id="KW-1185">Reference proteome</keyword>
<evidence type="ECO:0000313" key="3">
    <source>
        <dbReference type="Proteomes" id="UP001220324"/>
    </source>
</evidence>
<feature type="region of interest" description="Disordered" evidence="1">
    <location>
        <begin position="159"/>
        <end position="179"/>
    </location>
</feature>
<reference evidence="2 3" key="1">
    <citation type="journal article" date="2023" name="IMA Fungus">
        <title>Comparative genomic study of the Penicillium genus elucidates a diverse pangenome and 15 lateral gene transfer events.</title>
        <authorList>
            <person name="Petersen C."/>
            <person name="Sorensen T."/>
            <person name="Nielsen M.R."/>
            <person name="Sondergaard T.E."/>
            <person name="Sorensen J.L."/>
            <person name="Fitzpatrick D.A."/>
            <person name="Frisvad J.C."/>
            <person name="Nielsen K.L."/>
        </authorList>
    </citation>
    <scope>NUCLEOTIDE SEQUENCE [LARGE SCALE GENOMIC DNA]</scope>
    <source>
        <strain evidence="2 3">IBT 35679</strain>
    </source>
</reference>
<dbReference type="Proteomes" id="UP001220324">
    <property type="component" value="Unassembled WGS sequence"/>
</dbReference>